<reference evidence="11" key="1">
    <citation type="submission" date="2025-08" db="UniProtKB">
        <authorList>
            <consortium name="RefSeq"/>
        </authorList>
    </citation>
    <scope>IDENTIFICATION</scope>
    <source>
        <strain evidence="11">Airmid</strain>
    </source>
</reference>
<dbReference type="InterPro" id="IPR013320">
    <property type="entry name" value="ConA-like_dom_sf"/>
</dbReference>
<evidence type="ECO:0000256" key="4">
    <source>
        <dbReference type="ARBA" id="ARBA00023002"/>
    </source>
</evidence>
<evidence type="ECO:0000259" key="9">
    <source>
        <dbReference type="PROSITE" id="PS50060"/>
    </source>
</evidence>
<evidence type="ECO:0000256" key="1">
    <source>
        <dbReference type="ARBA" id="ARBA00007983"/>
    </source>
</evidence>
<evidence type="ECO:0000256" key="6">
    <source>
        <dbReference type="PIRSR" id="PIRSR600269-50"/>
    </source>
</evidence>
<dbReference type="InParanoid" id="A0A6P6XL16"/>
<dbReference type="Proteomes" id="UP000515146">
    <property type="component" value="Unplaced"/>
</dbReference>
<dbReference type="GO" id="GO:0008131">
    <property type="term" value="F:primary methylamine oxidase activity"/>
    <property type="evidence" value="ECO:0007669"/>
    <property type="project" value="InterPro"/>
</dbReference>
<feature type="modified residue" description="2',4',5'-topaquinone" evidence="7">
    <location>
        <position position="1401"/>
    </location>
</feature>
<dbReference type="OrthoDB" id="5379943at2759"/>
<dbReference type="Pfam" id="PF01179">
    <property type="entry name" value="Cu_amine_oxid"/>
    <property type="match status" value="1"/>
</dbReference>
<dbReference type="PANTHER" id="PTHR10638:SF20">
    <property type="entry name" value="AMINE OXIDASE"/>
    <property type="match status" value="1"/>
</dbReference>
<gene>
    <name evidence="11" type="primary">LOC113788373</name>
</gene>
<dbReference type="InterPro" id="IPR016182">
    <property type="entry name" value="Cu_amine_oxidase_N-reg"/>
</dbReference>
<dbReference type="Gene3D" id="2.60.120.200">
    <property type="match status" value="1"/>
</dbReference>
<dbReference type="Gene3D" id="2.70.98.20">
    <property type="entry name" value="Copper amine oxidase, catalytic domain"/>
    <property type="match status" value="1"/>
</dbReference>
<comment type="PTM">
    <text evidence="7 8">Topaquinone (TPQ) is generated by copper-dependent autoxidation of a specific tyrosyl residue.</text>
</comment>
<keyword evidence="3 6" id="KW-0801">TPQ</keyword>
<dbReference type="InterPro" id="IPR000998">
    <property type="entry name" value="MAM_dom"/>
</dbReference>
<feature type="domain" description="MAM" evidence="9">
    <location>
        <begin position="351"/>
        <end position="550"/>
    </location>
</feature>
<dbReference type="KEGG" id="dpte:113788373"/>
<dbReference type="Gene3D" id="3.10.450.40">
    <property type="match status" value="1"/>
</dbReference>
<evidence type="ECO:0000256" key="7">
    <source>
        <dbReference type="PIRSR" id="PIRSR600269-51"/>
    </source>
</evidence>
<dbReference type="PROSITE" id="PS50060">
    <property type="entry name" value="MAM_2"/>
    <property type="match status" value="1"/>
</dbReference>
<keyword evidence="2 8" id="KW-0479">Metal-binding</keyword>
<name>A0A6P6XL16_DERPT</name>
<evidence type="ECO:0000256" key="2">
    <source>
        <dbReference type="ARBA" id="ARBA00022723"/>
    </source>
</evidence>
<comment type="similarity">
    <text evidence="1 8">Belongs to the copper/topaquinone oxidase family.</text>
</comment>
<keyword evidence="5 8" id="KW-0186">Copper</keyword>
<dbReference type="GO" id="GO:0005886">
    <property type="term" value="C:plasma membrane"/>
    <property type="evidence" value="ECO:0007669"/>
    <property type="project" value="TreeGrafter"/>
</dbReference>
<dbReference type="InterPro" id="IPR000269">
    <property type="entry name" value="Cu_amine_oxidase"/>
</dbReference>
<dbReference type="PANTHER" id="PTHR10638">
    <property type="entry name" value="COPPER AMINE OXIDASE"/>
    <property type="match status" value="1"/>
</dbReference>
<feature type="active site" description="Proton acceptor" evidence="6">
    <location>
        <position position="1329"/>
    </location>
</feature>
<feature type="active site" description="Schiff-base intermediate with substrate; via topaquinone" evidence="6">
    <location>
        <position position="1401"/>
    </location>
</feature>
<dbReference type="SUPFAM" id="SSF49899">
    <property type="entry name" value="Concanavalin A-like lectins/glucanases"/>
    <property type="match status" value="1"/>
</dbReference>
<dbReference type="SUPFAM" id="SSF54416">
    <property type="entry name" value="Amine oxidase N-terminal region"/>
    <property type="match status" value="1"/>
</dbReference>
<accession>A0A6P6XL16</accession>
<organism evidence="10 11">
    <name type="scientific">Dermatophagoides pteronyssinus</name>
    <name type="common">European house dust mite</name>
    <dbReference type="NCBI Taxonomy" id="6956"/>
    <lineage>
        <taxon>Eukaryota</taxon>
        <taxon>Metazoa</taxon>
        <taxon>Ecdysozoa</taxon>
        <taxon>Arthropoda</taxon>
        <taxon>Chelicerata</taxon>
        <taxon>Arachnida</taxon>
        <taxon>Acari</taxon>
        <taxon>Acariformes</taxon>
        <taxon>Sarcoptiformes</taxon>
        <taxon>Astigmata</taxon>
        <taxon>Psoroptidia</taxon>
        <taxon>Analgoidea</taxon>
        <taxon>Pyroglyphidae</taxon>
        <taxon>Dermatophagoidinae</taxon>
        <taxon>Dermatophagoides</taxon>
    </lineage>
</organism>
<evidence type="ECO:0000313" key="10">
    <source>
        <dbReference type="Proteomes" id="UP000515146"/>
    </source>
</evidence>
<sequence>MLQLAVKRASIKIFQELISKGADIFTVSVEGKNLLQEYFTPLPREFENCNALNLHQYKLYNDKIENNENSLSLYSSCTPSIEPFEAVSLKMGLCACFDSLHNNNQDTFTNQFQIIMLLIKSERLYLDYVKNAEACIFTSNLKEQRRTLIQQMQVLKIYILLCSTLKAHITPCSNLIYNKNRTQLLKTIKNDFIGCDKDIYRVYIQEGDTYNASSLEEVKVWPKRIHYCSEAKPCEIAVQGQYLDKGDMFIVIPYTSDCGTKNTPVFSKAVLDNIIIYDLSEHVITDDSSHNSTYYVATFKIDLPDYVKNAKICYLTKKSLLNTSETDINNISSDYFWQEAGAIQIRPDILFQCDFKHQNFEEYGIKIIQHERDLNLIWTISNPLARLIETEPKNIDNVDHLQLAVYDIDNQRKTDLVTESNNNNYALFRNPGYIGSGHLASLLLPPLILSDEDYCLEFYYYMNGVDTNSLEISYFTKEIGNKSLKPKSSVVNYLWKENGNKGSQWNQARINLKLIRKQMINIFITATSGLSELASIAFKDIHISEGKCASQNLLTQNNFSTNDYSICGEARMMASYFPQNKHWTIDGALSCSGRGSSLLAVTGIWVKCCLPSFGNYIVRFNDTSKEGWLDSLFELKFFNKKYTVMKNFNKSDNMIAIDITIGTIYILNLEYHPQTIIIQVRTLYPNLKVYCGLTEAMKNESVRFPIPTREILKEYGVQANKISEVNNDTLTVEITGSFVKENIIFDVYCYSEVVDSSEIKNYMAFSETSIENLEMTNEEIAATRRRIITDTSPTQLSLLKITYQDTTVNITLKVDEKSIVWCYTLPINSSVQINNDMIRSLGLQLNYAAATTQNFVFKNLKINTIYQLYCTAQDFAYPKKNITPNEIAKISMKDINGKSVNILIQNHVPKLTITRVVVVNHGFDLSVQTDTAGIVYCAASKAKRSPPSLANVLEVASFVRFEESDADINLASENILKIRGVEPNVQYKIYCIASDLNKENYTSESEMITNSLSITSYGNFCKAEVYPKLFSRTTEKTPFDPITTEEEVLVKSFLANSSDWNVELIYRIDLFLDKKKIYDYYDNRGELPDRYARVRLGRCLSDHGFYEQLVVGPLNANKMEWRRIANPRKTSCSGYKTDDCVRPTINAYDDCLYIGNIISFTDDEIFNDKFFVGLNYDWNEFNGGVYWNNLFYENLTNLKNDIRKNRELISIKEVEQKTLRNLEAKPFAGGPGTAGVDIPVKKYRSGLEYRLPPEHVEPNGKRYEIKVHPKDNSYTISYLGWSFIITNDRDKSLQFWNVYFQNERILFNMGLQEAMAHYTVAERTFFFMDSWYGGLGGSARPILRGYECPKTGVLLFHNQSVCIFEKDEARPIRSHYRSGNIKDAAGHYSLNVRQMITVSNYDYIVTYTFHSSGHLESTISFTGELYAGVEIPWYSARQEPYGTQVTGSLRMGALHAHLAVWKYDFDLMNYEKNSVYFEEVIADPKRSGANFMKKYFPSREKEAAIKITDSRSIGYSIVADNNTIYNNPRGWRAVPSVSWSPHLLNHDLYNGPGAWAKYKIFTTVYKESELDATLPRDNKFAADYAVSVENYISDDEPVKSADLVTWMSMNFMHIPASEDYPLTIPIGNTLSSMIRPFNWFLEDPTMDLSNNLANQKKDRGPCAIVRQSIKTAMTTKHMVGPVVA</sequence>
<dbReference type="EC" id="1.4.3.-" evidence="8"/>
<dbReference type="GO" id="GO:0048038">
    <property type="term" value="F:quinone binding"/>
    <property type="evidence" value="ECO:0007669"/>
    <property type="project" value="InterPro"/>
</dbReference>
<dbReference type="Pfam" id="PF00629">
    <property type="entry name" value="MAM"/>
    <property type="match status" value="1"/>
</dbReference>
<dbReference type="InterPro" id="IPR015798">
    <property type="entry name" value="Cu_amine_oxidase_C"/>
</dbReference>
<evidence type="ECO:0000256" key="8">
    <source>
        <dbReference type="RuleBase" id="RU000672"/>
    </source>
</evidence>
<dbReference type="RefSeq" id="XP_027193636.1">
    <property type="nucleotide sequence ID" value="XM_027337835.1"/>
</dbReference>
<evidence type="ECO:0000256" key="5">
    <source>
        <dbReference type="ARBA" id="ARBA00023008"/>
    </source>
</evidence>
<protein>
    <recommendedName>
        <fullName evidence="8">Amine oxidase</fullName>
        <ecNumber evidence="8">1.4.3.-</ecNumber>
    </recommendedName>
</protein>
<dbReference type="GO" id="GO:0009308">
    <property type="term" value="P:amine metabolic process"/>
    <property type="evidence" value="ECO:0007669"/>
    <property type="project" value="UniProtKB-UniRule"/>
</dbReference>
<keyword evidence="4 8" id="KW-0560">Oxidoreductase</keyword>
<dbReference type="PRINTS" id="PR00766">
    <property type="entry name" value="CUDAOXIDASE"/>
</dbReference>
<dbReference type="SMART" id="SM00137">
    <property type="entry name" value="MAM"/>
    <property type="match status" value="1"/>
</dbReference>
<comment type="cofactor">
    <cofactor evidence="8">
        <name>Cu cation</name>
        <dbReference type="ChEBI" id="CHEBI:23378"/>
    </cofactor>
    <text evidence="8">Contains 1 topaquinone per subunit.</text>
</comment>
<dbReference type="InterPro" id="IPR036460">
    <property type="entry name" value="Cu_amine_oxidase_C_sf"/>
</dbReference>
<keyword evidence="10" id="KW-1185">Reference proteome</keyword>
<dbReference type="GO" id="GO:0005507">
    <property type="term" value="F:copper ion binding"/>
    <property type="evidence" value="ECO:0007669"/>
    <property type="project" value="InterPro"/>
</dbReference>
<evidence type="ECO:0000256" key="3">
    <source>
        <dbReference type="ARBA" id="ARBA00022772"/>
    </source>
</evidence>
<proteinExistence type="inferred from homology"/>
<evidence type="ECO:0000313" key="11">
    <source>
        <dbReference type="RefSeq" id="XP_027193636.1"/>
    </source>
</evidence>
<dbReference type="SUPFAM" id="SSF49998">
    <property type="entry name" value="Amine oxidase catalytic domain"/>
    <property type="match status" value="1"/>
</dbReference>